<keyword evidence="3" id="KW-1185">Reference proteome</keyword>
<dbReference type="Gene3D" id="3.10.450.50">
    <property type="match status" value="1"/>
</dbReference>
<proteinExistence type="predicted"/>
<gene>
    <name evidence="2" type="ORF">GCM10018793_49630</name>
</gene>
<protein>
    <recommendedName>
        <fullName evidence="1">SnoaL-like domain-containing protein</fullName>
    </recommendedName>
</protein>
<reference evidence="2" key="1">
    <citation type="journal article" date="2014" name="Int. J. Syst. Evol. Microbiol.">
        <title>Complete genome sequence of Corynebacterium casei LMG S-19264T (=DSM 44701T), isolated from a smear-ripened cheese.</title>
        <authorList>
            <consortium name="US DOE Joint Genome Institute (JGI-PGF)"/>
            <person name="Walter F."/>
            <person name="Albersmeier A."/>
            <person name="Kalinowski J."/>
            <person name="Ruckert C."/>
        </authorList>
    </citation>
    <scope>NUCLEOTIDE SEQUENCE</scope>
    <source>
        <strain evidence="2">JCM 5069</strain>
    </source>
</reference>
<evidence type="ECO:0000313" key="2">
    <source>
        <dbReference type="EMBL" id="GHH84652.1"/>
    </source>
</evidence>
<sequence length="126" mass="13663">MPATLGTPLDRYIAFAERAVTDPSALEEEFDRIFASDATVNLFGETIRGREALLSFYRHFVSTYAELRHVWQTTENPDGSLHADWAASCRAADGTISAVAGVETAEVNESGQITSLVNTFTVPPGP</sequence>
<comment type="caution">
    <text evidence="2">The sequence shown here is derived from an EMBL/GenBank/DDBJ whole genome shotgun (WGS) entry which is preliminary data.</text>
</comment>
<dbReference type="Proteomes" id="UP000603708">
    <property type="component" value="Unassembled WGS sequence"/>
</dbReference>
<reference evidence="2" key="2">
    <citation type="submission" date="2020-09" db="EMBL/GenBank/DDBJ databases">
        <authorList>
            <person name="Sun Q."/>
            <person name="Ohkuma M."/>
        </authorList>
    </citation>
    <scope>NUCLEOTIDE SEQUENCE</scope>
    <source>
        <strain evidence="2">JCM 5069</strain>
    </source>
</reference>
<dbReference type="EMBL" id="BNCD01000016">
    <property type="protein sequence ID" value="GHH84652.1"/>
    <property type="molecule type" value="Genomic_DNA"/>
</dbReference>
<dbReference type="Pfam" id="PF12680">
    <property type="entry name" value="SnoaL_2"/>
    <property type="match status" value="1"/>
</dbReference>
<evidence type="ECO:0000313" key="3">
    <source>
        <dbReference type="Proteomes" id="UP000603708"/>
    </source>
</evidence>
<dbReference type="InterPro" id="IPR032710">
    <property type="entry name" value="NTF2-like_dom_sf"/>
</dbReference>
<dbReference type="RefSeq" id="WP_189935725.1">
    <property type="nucleotide sequence ID" value="NZ_BNCD01000016.1"/>
</dbReference>
<evidence type="ECO:0000259" key="1">
    <source>
        <dbReference type="Pfam" id="PF12680"/>
    </source>
</evidence>
<feature type="domain" description="SnoaL-like" evidence="1">
    <location>
        <begin position="28"/>
        <end position="115"/>
    </location>
</feature>
<accession>A0A919GH27</accession>
<dbReference type="AlphaFoldDB" id="A0A919GH27"/>
<organism evidence="2 3">
    <name type="scientific">Streptomyces sulfonofaciens</name>
    <dbReference type="NCBI Taxonomy" id="68272"/>
    <lineage>
        <taxon>Bacteria</taxon>
        <taxon>Bacillati</taxon>
        <taxon>Actinomycetota</taxon>
        <taxon>Actinomycetes</taxon>
        <taxon>Kitasatosporales</taxon>
        <taxon>Streptomycetaceae</taxon>
        <taxon>Streptomyces</taxon>
    </lineage>
</organism>
<dbReference type="SUPFAM" id="SSF54427">
    <property type="entry name" value="NTF2-like"/>
    <property type="match status" value="1"/>
</dbReference>
<name>A0A919GH27_9ACTN</name>
<dbReference type="InterPro" id="IPR037401">
    <property type="entry name" value="SnoaL-like"/>
</dbReference>